<dbReference type="Proteomes" id="UP000076078">
    <property type="component" value="Unassembled WGS sequence"/>
</dbReference>
<dbReference type="STRING" id="361077.A0A151ZGA4"/>
<keyword evidence="14" id="KW-1185">Reference proteome</keyword>
<dbReference type="PIRSF" id="PIRSF000239">
    <property type="entry name" value="AHPC"/>
    <property type="match status" value="1"/>
</dbReference>
<dbReference type="OrthoDB" id="10259030at2759"/>
<dbReference type="SUPFAM" id="SSF52833">
    <property type="entry name" value="Thioredoxin-like"/>
    <property type="match status" value="1"/>
</dbReference>
<dbReference type="InterPro" id="IPR013766">
    <property type="entry name" value="Thioredoxin_domain"/>
</dbReference>
<evidence type="ECO:0000256" key="10">
    <source>
        <dbReference type="PIRSR" id="PIRSR000239-1"/>
    </source>
</evidence>
<feature type="domain" description="Thioredoxin" evidence="12">
    <location>
        <begin position="15"/>
        <end position="173"/>
    </location>
</feature>
<dbReference type="PROSITE" id="PS51352">
    <property type="entry name" value="THIOREDOXIN_2"/>
    <property type="match status" value="1"/>
</dbReference>
<evidence type="ECO:0000313" key="13">
    <source>
        <dbReference type="EMBL" id="KYQ92894.1"/>
    </source>
</evidence>
<dbReference type="FunFam" id="3.40.30.10:FF:000003">
    <property type="entry name" value="Peroxiredoxin 1"/>
    <property type="match status" value="1"/>
</dbReference>
<dbReference type="EMBL" id="LODT01000028">
    <property type="protein sequence ID" value="KYQ92894.1"/>
    <property type="molecule type" value="Genomic_DNA"/>
</dbReference>
<evidence type="ECO:0000256" key="9">
    <source>
        <dbReference type="PIRNR" id="PIRNR000239"/>
    </source>
</evidence>
<evidence type="ECO:0000256" key="11">
    <source>
        <dbReference type="SAM" id="MobiDB-lite"/>
    </source>
</evidence>
<dbReference type="InterPro" id="IPR036249">
    <property type="entry name" value="Thioredoxin-like_sf"/>
</dbReference>
<comment type="function">
    <text evidence="9">Thiol-specific peroxidase that catalyzes the reduction of hydrogen peroxide and organic hydroperoxides to water and alcohols, respectively.</text>
</comment>
<evidence type="ECO:0000256" key="1">
    <source>
        <dbReference type="ARBA" id="ARBA00009796"/>
    </source>
</evidence>
<dbReference type="PANTHER" id="PTHR10681:SF171">
    <property type="entry name" value="PEROXIREDOXIN 4"/>
    <property type="match status" value="1"/>
</dbReference>
<evidence type="ECO:0000256" key="3">
    <source>
        <dbReference type="ARBA" id="ARBA00022559"/>
    </source>
</evidence>
<evidence type="ECO:0000256" key="7">
    <source>
        <dbReference type="ARBA" id="ARBA00023284"/>
    </source>
</evidence>
<dbReference type="FunCoup" id="A0A151ZGA4">
    <property type="interactions" value="426"/>
</dbReference>
<dbReference type="GO" id="GO:0042744">
    <property type="term" value="P:hydrogen peroxide catabolic process"/>
    <property type="evidence" value="ECO:0007669"/>
    <property type="project" value="TreeGrafter"/>
</dbReference>
<dbReference type="InParanoid" id="A0A151ZGA4"/>
<evidence type="ECO:0000256" key="2">
    <source>
        <dbReference type="ARBA" id="ARBA00013017"/>
    </source>
</evidence>
<dbReference type="GO" id="GO:0008379">
    <property type="term" value="F:thioredoxin peroxidase activity"/>
    <property type="evidence" value="ECO:0007669"/>
    <property type="project" value="TreeGrafter"/>
</dbReference>
<dbReference type="Pfam" id="PF00578">
    <property type="entry name" value="AhpC-TSA"/>
    <property type="match status" value="1"/>
</dbReference>
<evidence type="ECO:0000313" key="14">
    <source>
        <dbReference type="Proteomes" id="UP000076078"/>
    </source>
</evidence>
<dbReference type="GO" id="GO:0006979">
    <property type="term" value="P:response to oxidative stress"/>
    <property type="evidence" value="ECO:0007669"/>
    <property type="project" value="TreeGrafter"/>
</dbReference>
<keyword evidence="3 9" id="KW-0575">Peroxidase</keyword>
<protein>
    <recommendedName>
        <fullName evidence="2">thioredoxin-dependent peroxiredoxin</fullName>
        <ecNumber evidence="2">1.11.1.24</ecNumber>
    </recommendedName>
</protein>
<dbReference type="GO" id="GO:0005829">
    <property type="term" value="C:cytosol"/>
    <property type="evidence" value="ECO:0007669"/>
    <property type="project" value="TreeGrafter"/>
</dbReference>
<comment type="caution">
    <text evidence="13">The sequence shown here is derived from an EMBL/GenBank/DDBJ whole genome shotgun (WGS) entry which is preliminary data.</text>
</comment>
<dbReference type="PANTHER" id="PTHR10681">
    <property type="entry name" value="THIOREDOXIN PEROXIDASE"/>
    <property type="match status" value="1"/>
</dbReference>
<dbReference type="InterPro" id="IPR050217">
    <property type="entry name" value="Peroxiredoxin"/>
</dbReference>
<organism evidence="13 14">
    <name type="scientific">Tieghemostelium lacteum</name>
    <name type="common">Slime mold</name>
    <name type="synonym">Dictyostelium lacteum</name>
    <dbReference type="NCBI Taxonomy" id="361077"/>
    <lineage>
        <taxon>Eukaryota</taxon>
        <taxon>Amoebozoa</taxon>
        <taxon>Evosea</taxon>
        <taxon>Eumycetozoa</taxon>
        <taxon>Dictyostelia</taxon>
        <taxon>Dictyosteliales</taxon>
        <taxon>Raperosteliaceae</taxon>
        <taxon>Tieghemostelium</taxon>
    </lineage>
</organism>
<gene>
    <name evidence="13" type="ORF">DLAC_05485</name>
</gene>
<evidence type="ECO:0000256" key="6">
    <source>
        <dbReference type="ARBA" id="ARBA00023157"/>
    </source>
</evidence>
<name>A0A151ZGA4_TIELA</name>
<dbReference type="InterPro" id="IPR000866">
    <property type="entry name" value="AhpC/TSA"/>
</dbReference>
<dbReference type="OMA" id="FWYPKDF"/>
<reference evidence="13 14" key="1">
    <citation type="submission" date="2015-12" db="EMBL/GenBank/DDBJ databases">
        <title>Dictyostelia acquired genes for synthesis and detection of signals that induce cell-type specialization by lateral gene transfer from prokaryotes.</title>
        <authorList>
            <person name="Gloeckner G."/>
            <person name="Schaap P."/>
        </authorList>
    </citation>
    <scope>NUCLEOTIDE SEQUENCE [LARGE SCALE GENOMIC DNA]</scope>
    <source>
        <strain evidence="13 14">TK</strain>
    </source>
</reference>
<keyword evidence="6" id="KW-1015">Disulfide bond</keyword>
<dbReference type="InterPro" id="IPR019479">
    <property type="entry name" value="Peroxiredoxin_C"/>
</dbReference>
<dbReference type="Gene3D" id="3.40.30.10">
    <property type="entry name" value="Glutaredoxin"/>
    <property type="match status" value="1"/>
</dbReference>
<evidence type="ECO:0000259" key="12">
    <source>
        <dbReference type="PROSITE" id="PS51352"/>
    </source>
</evidence>
<dbReference type="GO" id="GO:0045454">
    <property type="term" value="P:cell redox homeostasis"/>
    <property type="evidence" value="ECO:0007669"/>
    <property type="project" value="TreeGrafter"/>
</dbReference>
<feature type="active site" description="Cysteine sulfenic acid (-SOH) intermediate; for peroxidase activity" evidence="10">
    <location>
        <position position="60"/>
    </location>
</feature>
<proteinExistence type="inferred from homology"/>
<keyword evidence="4 9" id="KW-0049">Antioxidant</keyword>
<dbReference type="EC" id="1.11.1.24" evidence="2"/>
<evidence type="ECO:0000256" key="4">
    <source>
        <dbReference type="ARBA" id="ARBA00022862"/>
    </source>
</evidence>
<dbReference type="GO" id="GO:0033554">
    <property type="term" value="P:cellular response to stress"/>
    <property type="evidence" value="ECO:0007669"/>
    <property type="project" value="TreeGrafter"/>
</dbReference>
<comment type="catalytic activity">
    <reaction evidence="8">
        <text>a hydroperoxide + [thioredoxin]-dithiol = an alcohol + [thioredoxin]-disulfide + H2O</text>
        <dbReference type="Rhea" id="RHEA:62620"/>
        <dbReference type="Rhea" id="RHEA-COMP:10698"/>
        <dbReference type="Rhea" id="RHEA-COMP:10700"/>
        <dbReference type="ChEBI" id="CHEBI:15377"/>
        <dbReference type="ChEBI" id="CHEBI:29950"/>
        <dbReference type="ChEBI" id="CHEBI:30879"/>
        <dbReference type="ChEBI" id="CHEBI:35924"/>
        <dbReference type="ChEBI" id="CHEBI:50058"/>
        <dbReference type="EC" id="1.11.1.24"/>
    </reaction>
</comment>
<evidence type="ECO:0000256" key="5">
    <source>
        <dbReference type="ARBA" id="ARBA00023002"/>
    </source>
</evidence>
<accession>A0A151ZGA4</accession>
<dbReference type="AlphaFoldDB" id="A0A151ZGA4"/>
<keyword evidence="7 9" id="KW-0676">Redox-active center</keyword>
<comment type="similarity">
    <text evidence="1">Belongs to the peroxiredoxin family. AhpC/Prx1 subfamily.</text>
</comment>
<sequence length="211" mass="23756">MSHGHHGHCHNKQQIRIRREAPSFEAQGVENGEFKTIKLEQYRGKYVYLFFYPLDFTFVCPTEIIAFSNAIEEFKKLNVQVIGCSVDSPFTHLAWVNTARKEGGLGGINFPLISDLSHSISKDYGVYIEEDGHTIRGSFIIDDKGIVKQITMNDNPVGRSVEEALRLIKGFQYTDVHGEVCPAGWNPETGNVKTMKPDPKGSKSYFAEVNK</sequence>
<dbReference type="InterPro" id="IPR024706">
    <property type="entry name" value="Peroxiredoxin_AhpC-typ"/>
</dbReference>
<evidence type="ECO:0000256" key="8">
    <source>
        <dbReference type="ARBA" id="ARBA00049091"/>
    </source>
</evidence>
<feature type="region of interest" description="Disordered" evidence="11">
    <location>
        <begin position="191"/>
        <end position="211"/>
    </location>
</feature>
<dbReference type="Pfam" id="PF10417">
    <property type="entry name" value="1-cysPrx_C"/>
    <property type="match status" value="1"/>
</dbReference>
<keyword evidence="5 9" id="KW-0560">Oxidoreductase</keyword>
<dbReference type="CDD" id="cd03015">
    <property type="entry name" value="PRX_Typ2cys"/>
    <property type="match status" value="1"/>
</dbReference>